<protein>
    <submittedName>
        <fullName evidence="1">DUF2750 domain-containing protein</fullName>
    </submittedName>
</protein>
<evidence type="ECO:0000313" key="2">
    <source>
        <dbReference type="Proteomes" id="UP000319138"/>
    </source>
</evidence>
<evidence type="ECO:0000313" key="1">
    <source>
        <dbReference type="EMBL" id="TSJ92379.1"/>
    </source>
</evidence>
<dbReference type="Proteomes" id="UP000319138">
    <property type="component" value="Unassembled WGS sequence"/>
</dbReference>
<comment type="caution">
    <text evidence="1">The sequence shown here is derived from an EMBL/GenBank/DDBJ whole genome shotgun (WGS) entry which is preliminary data.</text>
</comment>
<name>A0A556RU12_9GAMM</name>
<reference evidence="1 2" key="1">
    <citation type="submission" date="2019-07" db="EMBL/GenBank/DDBJ databases">
        <title>Gilliamella genomes.</title>
        <authorList>
            <person name="Zheng H."/>
        </authorList>
    </citation>
    <scope>NUCLEOTIDE SEQUENCE [LARGE SCALE GENOMIC DNA]</scope>
    <source>
        <strain evidence="1 2">W8131</strain>
    </source>
</reference>
<dbReference type="EMBL" id="VMHL01000001">
    <property type="protein sequence ID" value="TSJ92379.1"/>
    <property type="molecule type" value="Genomic_DNA"/>
</dbReference>
<gene>
    <name evidence="1" type="ORF">FPQ14_00090</name>
</gene>
<proteinExistence type="predicted"/>
<dbReference type="AlphaFoldDB" id="A0A556RU12"/>
<organism evidence="1 2">
    <name type="scientific">Gilliamella apicola</name>
    <dbReference type="NCBI Taxonomy" id="1196095"/>
    <lineage>
        <taxon>Bacteria</taxon>
        <taxon>Pseudomonadati</taxon>
        <taxon>Pseudomonadota</taxon>
        <taxon>Gammaproteobacteria</taxon>
        <taxon>Orbales</taxon>
        <taxon>Orbaceae</taxon>
        <taxon>Gilliamella</taxon>
    </lineage>
</organism>
<accession>A0A556RU12</accession>
<sequence>MVPFWPEKEFVNEYNVTHKYDYFAKKIDLYYF</sequence>